<reference evidence="6" key="2">
    <citation type="submission" date="2021-04" db="EMBL/GenBank/DDBJ databases">
        <authorList>
            <person name="Gilroy R."/>
        </authorList>
    </citation>
    <scope>NUCLEOTIDE SEQUENCE</scope>
    <source>
        <strain evidence="6">5790</strain>
    </source>
</reference>
<reference evidence="6" key="1">
    <citation type="journal article" date="2021" name="PeerJ">
        <title>Extensive microbial diversity within the chicken gut microbiome revealed by metagenomics and culture.</title>
        <authorList>
            <person name="Gilroy R."/>
            <person name="Ravi A."/>
            <person name="Getino M."/>
            <person name="Pursley I."/>
            <person name="Horton D.L."/>
            <person name="Alikhan N.F."/>
            <person name="Baker D."/>
            <person name="Gharbi K."/>
            <person name="Hall N."/>
            <person name="Watson M."/>
            <person name="Adriaenssens E.M."/>
            <person name="Foster-Nyarko E."/>
            <person name="Jarju S."/>
            <person name="Secka A."/>
            <person name="Antonio M."/>
            <person name="Oren A."/>
            <person name="Chaudhuri R.R."/>
            <person name="La Ragione R."/>
            <person name="Hildebrand F."/>
            <person name="Pallen M.J."/>
        </authorList>
    </citation>
    <scope>NUCLEOTIDE SEQUENCE</scope>
    <source>
        <strain evidence="6">5790</strain>
    </source>
</reference>
<dbReference type="InterPro" id="IPR022790">
    <property type="entry name" value="GH26_dom"/>
</dbReference>
<dbReference type="Pfam" id="PF02156">
    <property type="entry name" value="Glyco_hydro_26"/>
    <property type="match status" value="1"/>
</dbReference>
<dbReference type="AlphaFoldDB" id="A0A9D1TLE8"/>
<keyword evidence="3 4" id="KW-0326">Glycosidase</keyword>
<dbReference type="InterPro" id="IPR017853">
    <property type="entry name" value="GH"/>
</dbReference>
<evidence type="ECO:0000256" key="3">
    <source>
        <dbReference type="ARBA" id="ARBA00023295"/>
    </source>
</evidence>
<dbReference type="InterPro" id="IPR013783">
    <property type="entry name" value="Ig-like_fold"/>
</dbReference>
<dbReference type="PANTHER" id="PTHR40079:SF4">
    <property type="entry name" value="GH26 DOMAIN-CONTAINING PROTEIN-RELATED"/>
    <property type="match status" value="1"/>
</dbReference>
<comment type="caution">
    <text evidence="6">The sequence shown here is derived from an EMBL/GenBank/DDBJ whole genome shotgun (WGS) entry which is preliminary data.</text>
</comment>
<name>A0A9D1TLE8_9FIRM</name>
<dbReference type="SUPFAM" id="SSF51445">
    <property type="entry name" value="(Trans)glycosidases"/>
    <property type="match status" value="1"/>
</dbReference>
<evidence type="ECO:0000256" key="2">
    <source>
        <dbReference type="ARBA" id="ARBA00022801"/>
    </source>
</evidence>
<keyword evidence="2 4" id="KW-0378">Hydrolase</keyword>
<dbReference type="EMBL" id="DXIJ01000066">
    <property type="protein sequence ID" value="HIV85847.1"/>
    <property type="molecule type" value="Genomic_DNA"/>
</dbReference>
<dbReference type="GO" id="GO:0006080">
    <property type="term" value="P:substituted mannan metabolic process"/>
    <property type="evidence" value="ECO:0007669"/>
    <property type="project" value="InterPro"/>
</dbReference>
<gene>
    <name evidence="6" type="ORF">H9900_03445</name>
</gene>
<feature type="domain" description="GH26" evidence="5">
    <location>
        <begin position="208"/>
        <end position="523"/>
    </location>
</feature>
<dbReference type="Proteomes" id="UP000824162">
    <property type="component" value="Unassembled WGS sequence"/>
</dbReference>
<evidence type="ECO:0000313" key="7">
    <source>
        <dbReference type="Proteomes" id="UP000824162"/>
    </source>
</evidence>
<dbReference type="PROSITE" id="PS51764">
    <property type="entry name" value="GH26"/>
    <property type="match status" value="1"/>
</dbReference>
<proteinExistence type="inferred from homology"/>
<dbReference type="GO" id="GO:0016985">
    <property type="term" value="F:mannan endo-1,4-beta-mannosidase activity"/>
    <property type="evidence" value="ECO:0007669"/>
    <property type="project" value="InterPro"/>
</dbReference>
<dbReference type="PANTHER" id="PTHR40079">
    <property type="entry name" value="MANNAN ENDO-1,4-BETA-MANNOSIDASE E-RELATED"/>
    <property type="match status" value="1"/>
</dbReference>
<evidence type="ECO:0000259" key="5">
    <source>
        <dbReference type="PROSITE" id="PS51764"/>
    </source>
</evidence>
<organism evidence="6 7">
    <name type="scientific">Candidatus Monoglobus merdigallinarum</name>
    <dbReference type="NCBI Taxonomy" id="2838698"/>
    <lineage>
        <taxon>Bacteria</taxon>
        <taxon>Bacillati</taxon>
        <taxon>Bacillota</taxon>
        <taxon>Clostridia</taxon>
        <taxon>Monoglobales</taxon>
        <taxon>Monoglobaceae</taxon>
        <taxon>Monoglobus</taxon>
    </lineage>
</organism>
<accession>A0A9D1TLE8</accession>
<dbReference type="Gene3D" id="3.20.20.80">
    <property type="entry name" value="Glycosidases"/>
    <property type="match status" value="1"/>
</dbReference>
<dbReference type="Pfam" id="PF17957">
    <property type="entry name" value="Big_7"/>
    <property type="match status" value="1"/>
</dbReference>
<dbReference type="InterPro" id="IPR000805">
    <property type="entry name" value="Glyco_hydro_26"/>
</dbReference>
<evidence type="ECO:0000256" key="1">
    <source>
        <dbReference type="ARBA" id="ARBA00007754"/>
    </source>
</evidence>
<evidence type="ECO:0000256" key="4">
    <source>
        <dbReference type="PROSITE-ProRule" id="PRU01100"/>
    </source>
</evidence>
<comment type="similarity">
    <text evidence="1 4">Belongs to the glycosyl hydrolase 26 family.</text>
</comment>
<protein>
    <recommendedName>
        <fullName evidence="5">GH26 domain-containing protein</fullName>
    </recommendedName>
</protein>
<sequence>MNYRHGRFMPIVLVCAAVLIVSILMVVGICRGNDDTGSGFAGSYSVSYMPVYVDGIPIRGYFCDDTVVISLEDLSRYGFEKNYDSEKNIYNLRTMSDITEYPGMQLIPASGYSAVLSDGDYRINGIKIDVYMLDNNACVSVDDLVALTDEYNVWWGWSDYNMNGGYDPGTQAFYINCFRPRVDDWTALLHEMESKVNVTELDIYTEGAPEEAVYYGARLEPRSGVYAGIVSDGNGDPETGREEVFHHDFGVYSSYIEFDDFQTQLFKPSSYIVPEKNCISQVPWNISDINLALDSDNDGYIRETLDNLAEYNKPTIIRFGGEMNIGYLGDSPSAYVKAFRKIADIVHEYPNFAVMWSPNDNGSLDRPFWFYYPGDEYVDWIGVSSFSKKDFHDSLLLEDGSEVNTSREAQIYFTLGEFGYTTNSLKYITEFMAENNINKPLAISEGGVVSNLAYTDENIDRWGEVRIRNMYWYAAMRYPQLKSIVYFNRDMETEIIGFDLKHKPQYCAIMEEAFNSGQYLLSYGSTPEFVFVKADEGRVYGADSMIPIYTYAYLPEQYTQTVEYYIDGSLFAAFTDIPYRTELDASALPHGTHTLTVSVLGEESNASRDYTITKSGGSVTIR</sequence>
<feature type="active site" description="Proton donor" evidence="4">
    <location>
        <position position="322"/>
    </location>
</feature>
<dbReference type="Gene3D" id="2.60.40.10">
    <property type="entry name" value="Immunoglobulins"/>
    <property type="match status" value="1"/>
</dbReference>
<evidence type="ECO:0000313" key="6">
    <source>
        <dbReference type="EMBL" id="HIV85847.1"/>
    </source>
</evidence>
<feature type="active site" description="Nucleophile" evidence="4">
    <location>
        <position position="445"/>
    </location>
</feature>